<evidence type="ECO:0000256" key="13">
    <source>
        <dbReference type="PIRSR" id="PIRSR006621-1"/>
    </source>
</evidence>
<dbReference type="PANTHER" id="PTHR45846">
    <property type="entry name" value="TRNA-DIHYDROURIDINE(47) SYNTHASE [NAD(P)(+)]-LIKE"/>
    <property type="match status" value="1"/>
</dbReference>
<evidence type="ECO:0000259" key="15">
    <source>
        <dbReference type="Pfam" id="PF01207"/>
    </source>
</evidence>
<comment type="catalytic activity">
    <reaction evidence="11">
        <text>a 5,6-dihydrouridine in tRNA + NAD(+) = a uridine in tRNA + NADH + H(+)</text>
        <dbReference type="Rhea" id="RHEA:54452"/>
        <dbReference type="Rhea" id="RHEA-COMP:13339"/>
        <dbReference type="Rhea" id="RHEA-COMP:13887"/>
        <dbReference type="ChEBI" id="CHEBI:15378"/>
        <dbReference type="ChEBI" id="CHEBI:57540"/>
        <dbReference type="ChEBI" id="CHEBI:57945"/>
        <dbReference type="ChEBI" id="CHEBI:65315"/>
        <dbReference type="ChEBI" id="CHEBI:74443"/>
    </reaction>
</comment>
<comment type="function">
    <text evidence="2 12">Catalyzes the synthesis of 5,6-dihydrouridine (D), a modified base found in the D-loop of most tRNAs, via the reduction of the C5-C6 double bond in target uridines.</text>
</comment>
<dbReference type="GO" id="GO:0000049">
    <property type="term" value="F:tRNA binding"/>
    <property type="evidence" value="ECO:0007669"/>
    <property type="project" value="UniProtKB-KW"/>
</dbReference>
<comment type="catalytic activity">
    <reaction evidence="10">
        <text>a 5,6-dihydrouridine in tRNA + NADP(+) = a uridine in tRNA + NADPH + H(+)</text>
        <dbReference type="Rhea" id="RHEA:23624"/>
        <dbReference type="Rhea" id="RHEA-COMP:13339"/>
        <dbReference type="Rhea" id="RHEA-COMP:13887"/>
        <dbReference type="ChEBI" id="CHEBI:15378"/>
        <dbReference type="ChEBI" id="CHEBI:57783"/>
        <dbReference type="ChEBI" id="CHEBI:58349"/>
        <dbReference type="ChEBI" id="CHEBI:65315"/>
        <dbReference type="ChEBI" id="CHEBI:74443"/>
    </reaction>
</comment>
<gene>
    <name evidence="16" type="primary">dusB</name>
    <name evidence="16" type="ORF">ABWT76_005430</name>
</gene>
<evidence type="ECO:0000256" key="5">
    <source>
        <dbReference type="ARBA" id="ARBA00022643"/>
    </source>
</evidence>
<dbReference type="PROSITE" id="PS01136">
    <property type="entry name" value="UPF0034"/>
    <property type="match status" value="1"/>
</dbReference>
<protein>
    <recommendedName>
        <fullName evidence="12">tRNA-dihydrouridine synthase</fullName>
        <ecNumber evidence="12">1.3.1.-</ecNumber>
    </recommendedName>
</protein>
<dbReference type="GO" id="GO:0017150">
    <property type="term" value="F:tRNA dihydrouridine synthase activity"/>
    <property type="evidence" value="ECO:0007669"/>
    <property type="project" value="InterPro"/>
</dbReference>
<evidence type="ECO:0000256" key="11">
    <source>
        <dbReference type="ARBA" id="ARBA00048802"/>
    </source>
</evidence>
<evidence type="ECO:0000256" key="10">
    <source>
        <dbReference type="ARBA" id="ARBA00048205"/>
    </source>
</evidence>
<organism evidence="16">
    <name type="scientific">Planktothricoides raciborskii GIHE-MW2</name>
    <dbReference type="NCBI Taxonomy" id="2792601"/>
    <lineage>
        <taxon>Bacteria</taxon>
        <taxon>Bacillati</taxon>
        <taxon>Cyanobacteriota</taxon>
        <taxon>Cyanophyceae</taxon>
        <taxon>Oscillatoriophycideae</taxon>
        <taxon>Oscillatoriales</taxon>
        <taxon>Oscillatoriaceae</taxon>
        <taxon>Planktothricoides</taxon>
    </lineage>
</organism>
<dbReference type="InterPro" id="IPR024036">
    <property type="entry name" value="tRNA-dHydroUridine_Synthase_C"/>
</dbReference>
<evidence type="ECO:0000256" key="8">
    <source>
        <dbReference type="ARBA" id="ARBA00022884"/>
    </source>
</evidence>
<evidence type="ECO:0000256" key="7">
    <source>
        <dbReference type="ARBA" id="ARBA00022857"/>
    </source>
</evidence>
<keyword evidence="6 12" id="KW-0819">tRNA processing</keyword>
<evidence type="ECO:0000256" key="12">
    <source>
        <dbReference type="PIRNR" id="PIRNR006621"/>
    </source>
</evidence>
<dbReference type="InterPro" id="IPR018517">
    <property type="entry name" value="tRNA_hU_synthase_CS"/>
</dbReference>
<dbReference type="PIRSF" id="PIRSF006621">
    <property type="entry name" value="Dus"/>
    <property type="match status" value="1"/>
</dbReference>
<evidence type="ECO:0000256" key="2">
    <source>
        <dbReference type="ARBA" id="ARBA00002790"/>
    </source>
</evidence>
<keyword evidence="9 12" id="KW-0560">Oxidoreductase</keyword>
<keyword evidence="4 12" id="KW-0285">Flavoprotein</keyword>
<name>A0AAU8JED8_9CYAN</name>
<dbReference type="GO" id="GO:0050660">
    <property type="term" value="F:flavin adenine dinucleotide binding"/>
    <property type="evidence" value="ECO:0007669"/>
    <property type="project" value="InterPro"/>
</dbReference>
<dbReference type="Gene3D" id="3.20.20.70">
    <property type="entry name" value="Aldolase class I"/>
    <property type="match status" value="1"/>
</dbReference>
<feature type="binding site" evidence="14">
    <location>
        <position position="194"/>
    </location>
    <ligand>
        <name>FMN</name>
        <dbReference type="ChEBI" id="CHEBI:58210"/>
    </ligand>
</feature>
<keyword evidence="14" id="KW-0547">Nucleotide-binding</keyword>
<dbReference type="InterPro" id="IPR001269">
    <property type="entry name" value="DUS_fam"/>
</dbReference>
<dbReference type="SUPFAM" id="SSF51395">
    <property type="entry name" value="FMN-linked oxidoreductases"/>
    <property type="match status" value="1"/>
</dbReference>
<keyword evidence="7" id="KW-0521">NADP</keyword>
<feature type="binding site" evidence="14">
    <location>
        <position position="164"/>
    </location>
    <ligand>
        <name>FMN</name>
        <dbReference type="ChEBI" id="CHEBI:58210"/>
    </ligand>
</feature>
<keyword evidence="8" id="KW-0694">RNA-binding</keyword>
<dbReference type="CDD" id="cd02801">
    <property type="entry name" value="DUS_like_FMN"/>
    <property type="match status" value="1"/>
</dbReference>
<keyword evidence="3" id="KW-0820">tRNA-binding</keyword>
<dbReference type="Gene3D" id="1.10.1200.80">
    <property type="entry name" value="Putative flavin oxidoreducatase, domain 2"/>
    <property type="match status" value="1"/>
</dbReference>
<feature type="binding site" evidence="14">
    <location>
        <position position="95"/>
    </location>
    <ligand>
        <name>FMN</name>
        <dbReference type="ChEBI" id="CHEBI:58210"/>
    </ligand>
</feature>
<accession>A0AAU8JED8</accession>
<dbReference type="PANTHER" id="PTHR45846:SF1">
    <property type="entry name" value="TRNA-DIHYDROURIDINE(47) SYNTHASE [NAD(P)(+)]-LIKE"/>
    <property type="match status" value="1"/>
</dbReference>
<feature type="active site" description="Proton donor" evidence="13">
    <location>
        <position position="125"/>
    </location>
</feature>
<proteinExistence type="inferred from homology"/>
<reference evidence="16" key="1">
    <citation type="submission" date="2024-07" db="EMBL/GenBank/DDBJ databases">
        <authorList>
            <person name="Kim Y.J."/>
            <person name="Jeong J.Y."/>
        </authorList>
    </citation>
    <scope>NUCLEOTIDE SEQUENCE</scope>
    <source>
        <strain evidence="16">GIHE-MW2</strain>
    </source>
</reference>
<dbReference type="InterPro" id="IPR035587">
    <property type="entry name" value="DUS-like_FMN-bd"/>
</dbReference>
<evidence type="ECO:0000256" key="14">
    <source>
        <dbReference type="PIRSR" id="PIRSR006621-2"/>
    </source>
</evidence>
<dbReference type="EMBL" id="CP159837">
    <property type="protein sequence ID" value="XCM36657.1"/>
    <property type="molecule type" value="Genomic_DNA"/>
</dbReference>
<comment type="similarity">
    <text evidence="12">Belongs to the dus family.</text>
</comment>
<evidence type="ECO:0000313" key="16">
    <source>
        <dbReference type="EMBL" id="XCM36657.1"/>
    </source>
</evidence>
<dbReference type="RefSeq" id="WP_190879448.1">
    <property type="nucleotide sequence ID" value="NZ_CP159837.1"/>
</dbReference>
<evidence type="ECO:0000256" key="6">
    <source>
        <dbReference type="ARBA" id="ARBA00022694"/>
    </source>
</evidence>
<dbReference type="Pfam" id="PF01207">
    <property type="entry name" value="Dus"/>
    <property type="match status" value="1"/>
</dbReference>
<dbReference type="NCBIfam" id="TIGR00737">
    <property type="entry name" value="nifR3_yhdG"/>
    <property type="match status" value="1"/>
</dbReference>
<evidence type="ECO:0000256" key="1">
    <source>
        <dbReference type="ARBA" id="ARBA00001917"/>
    </source>
</evidence>
<evidence type="ECO:0000256" key="3">
    <source>
        <dbReference type="ARBA" id="ARBA00022555"/>
    </source>
</evidence>
<evidence type="ECO:0000256" key="9">
    <source>
        <dbReference type="ARBA" id="ARBA00023002"/>
    </source>
</evidence>
<evidence type="ECO:0000256" key="4">
    <source>
        <dbReference type="ARBA" id="ARBA00022630"/>
    </source>
</evidence>
<dbReference type="EC" id="1.3.1.-" evidence="12"/>
<comment type="cofactor">
    <cofactor evidence="1 12 14">
        <name>FMN</name>
        <dbReference type="ChEBI" id="CHEBI:58210"/>
    </cofactor>
</comment>
<feature type="binding site" evidence="14">
    <location>
        <begin position="249"/>
        <end position="250"/>
    </location>
    <ligand>
        <name>FMN</name>
        <dbReference type="ChEBI" id="CHEBI:58210"/>
    </ligand>
</feature>
<dbReference type="AlphaFoldDB" id="A0AAU8JED8"/>
<sequence>MLTDLPIAHLNPTLDPHLKHKLSTPLKIGAFTLQSRVFQSPLSGVTDLVFRRLVRRYAPNSMMYTEMVQASQLQHLRELPKIMEVDPQETPISIQLFDCRPDFLAKAAEIAVEQGADTIDINMGCPVNKITKKGGGSKLLREPETAEAIVRETIKAVDVPVTVKTRIGWDDNEINILEFAQRMQDAGAQMITIHGRTRSQGYTGHARWDWIAKVKEILSIPVIANGDIFSVESAIRCLQETGADGVMCSRGTLGYPFLVGEIDYFLKTGKQKPPATTIERLECAKEHLLLLWEYKGDRGVQQARKHMTWYAKGFVGANELRDQLSRMANVAQGCQLLEEAIARL</sequence>
<dbReference type="InterPro" id="IPR004652">
    <property type="entry name" value="DusB-like"/>
</dbReference>
<feature type="domain" description="DUS-like FMN-binding" evidence="15">
    <location>
        <begin position="40"/>
        <end position="342"/>
    </location>
</feature>
<keyword evidence="5 12" id="KW-0288">FMN</keyword>
<dbReference type="InterPro" id="IPR013785">
    <property type="entry name" value="Aldolase_TIM"/>
</dbReference>